<dbReference type="eggNOG" id="COG1028">
    <property type="taxonomic scope" value="Bacteria"/>
</dbReference>
<protein>
    <submittedName>
        <fullName evidence="1">Putative oxidoreductase protein</fullName>
    </submittedName>
</protein>
<dbReference type="Proteomes" id="UP000003635">
    <property type="component" value="Unassembled WGS sequence"/>
</dbReference>
<reference evidence="1 2" key="1">
    <citation type="journal article" date="2010" name="J. Bacteriol.">
        <title>Genome sequences of Oceanicola granulosus HTCC2516(T) and Oceanicola batsensis HTCC2597(TDelta).</title>
        <authorList>
            <person name="Thrash J.C."/>
            <person name="Cho J.C."/>
            <person name="Vergin K.L."/>
            <person name="Giovannoni S.J."/>
        </authorList>
    </citation>
    <scope>NUCLEOTIDE SEQUENCE [LARGE SCALE GENOMIC DNA]</scope>
    <source>
        <strain evidence="2">ATCC BAA-861 / DSM 15982 / KCTC 12143 / HTCC2516</strain>
    </source>
</reference>
<proteinExistence type="predicted"/>
<dbReference type="InterPro" id="IPR052184">
    <property type="entry name" value="SDR_enzymes"/>
</dbReference>
<dbReference type="Pfam" id="PF00106">
    <property type="entry name" value="adh_short"/>
    <property type="match status" value="1"/>
</dbReference>
<dbReference type="PRINTS" id="PR00081">
    <property type="entry name" value="GDHRDH"/>
</dbReference>
<organism evidence="1 2">
    <name type="scientific">Oceanicola granulosus (strain ATCC BAA-861 / DSM 15982 / KCTC 12143 / HTCC2516)</name>
    <dbReference type="NCBI Taxonomy" id="314256"/>
    <lineage>
        <taxon>Bacteria</taxon>
        <taxon>Pseudomonadati</taxon>
        <taxon>Pseudomonadota</taxon>
        <taxon>Alphaproteobacteria</taxon>
        <taxon>Rhodobacterales</taxon>
        <taxon>Roseobacteraceae</taxon>
        <taxon>Oceanicola</taxon>
    </lineage>
</organism>
<dbReference type="PANTHER" id="PTHR45458">
    <property type="entry name" value="SHORT-CHAIN DEHYDROGENASE/REDUCTASE SDR"/>
    <property type="match status" value="1"/>
</dbReference>
<sequence length="224" mass="22779">MSNTASASTGTEPLTLITGSGRGLGRALVAAALARGRRVVGLARSGAGALVETVELDLADAGAIAAVPGRLPAGPVDLVIHNAGVRGPVNGLDGVTPEAFGEVMSVNVLAPLLLTRALLPRLAPGATVVFISSRAGSCAEGADPDRDDLYGMSKAALNRGMVKLSQHHPQRFLALHPGWLRTDMGGGEADLDPAEAAEGLMEQIDDSGLPSGWFGDYAGAKVGW</sequence>
<dbReference type="EMBL" id="AAOT01000009">
    <property type="protein sequence ID" value="EAR51793.1"/>
    <property type="molecule type" value="Genomic_DNA"/>
</dbReference>
<dbReference type="SUPFAM" id="SSF51735">
    <property type="entry name" value="NAD(P)-binding Rossmann-fold domains"/>
    <property type="match status" value="1"/>
</dbReference>
<dbReference type="AlphaFoldDB" id="Q2CGC5"/>
<dbReference type="Gene3D" id="3.40.50.720">
    <property type="entry name" value="NAD(P)-binding Rossmann-like Domain"/>
    <property type="match status" value="1"/>
</dbReference>
<dbReference type="RefSeq" id="WP_007254927.1">
    <property type="nucleotide sequence ID" value="NZ_CH724107.1"/>
</dbReference>
<keyword evidence="2" id="KW-1185">Reference proteome</keyword>
<comment type="caution">
    <text evidence="1">The sequence shown here is derived from an EMBL/GenBank/DDBJ whole genome shotgun (WGS) entry which is preliminary data.</text>
</comment>
<dbReference type="InterPro" id="IPR036291">
    <property type="entry name" value="NAD(P)-bd_dom_sf"/>
</dbReference>
<dbReference type="PANTHER" id="PTHR45458:SF1">
    <property type="entry name" value="SHORT CHAIN DEHYDROGENASE"/>
    <property type="match status" value="1"/>
</dbReference>
<dbReference type="InterPro" id="IPR002347">
    <property type="entry name" value="SDR_fam"/>
</dbReference>
<dbReference type="HOGENOM" id="CLU_010194_9_1_5"/>
<gene>
    <name evidence="1" type="ORF">OG2516_07006</name>
</gene>
<evidence type="ECO:0000313" key="2">
    <source>
        <dbReference type="Proteomes" id="UP000003635"/>
    </source>
</evidence>
<dbReference type="GO" id="GO:0016616">
    <property type="term" value="F:oxidoreductase activity, acting on the CH-OH group of donors, NAD or NADP as acceptor"/>
    <property type="evidence" value="ECO:0007669"/>
    <property type="project" value="TreeGrafter"/>
</dbReference>
<accession>Q2CGC5</accession>
<evidence type="ECO:0000313" key="1">
    <source>
        <dbReference type="EMBL" id="EAR51793.1"/>
    </source>
</evidence>
<name>Q2CGC5_OCEGH</name>
<dbReference type="STRING" id="314256.OG2516_07006"/>